<name>A0AAV4LUM8_BABCB</name>
<reference evidence="1 2" key="1">
    <citation type="submission" date="2021-06" db="EMBL/GenBank/DDBJ databases">
        <title>Genome sequence of Babesia caballi.</title>
        <authorList>
            <person name="Yamagishi J."/>
            <person name="Kidaka T."/>
            <person name="Ochi A."/>
        </authorList>
    </citation>
    <scope>NUCLEOTIDE SEQUENCE [LARGE SCALE GENOMIC DNA]</scope>
    <source>
        <strain evidence="1">USDA-D6B2</strain>
    </source>
</reference>
<evidence type="ECO:0000313" key="2">
    <source>
        <dbReference type="Proteomes" id="UP001497744"/>
    </source>
</evidence>
<gene>
    <name evidence="1" type="ORF">BcabD6B2_29810</name>
</gene>
<comment type="caution">
    <text evidence="1">The sequence shown here is derived from an EMBL/GenBank/DDBJ whole genome shotgun (WGS) entry which is preliminary data.</text>
</comment>
<dbReference type="GeneID" id="94195027"/>
<accession>A0AAV4LUM8</accession>
<evidence type="ECO:0000313" key="1">
    <source>
        <dbReference type="EMBL" id="GIX63546.1"/>
    </source>
</evidence>
<protein>
    <submittedName>
        <fullName evidence="1">1-deoxy-D-xylulose-5-phosphate synthase</fullName>
    </submittedName>
</protein>
<dbReference type="AlphaFoldDB" id="A0AAV4LUM8"/>
<keyword evidence="2" id="KW-1185">Reference proteome</keyword>
<dbReference type="Proteomes" id="UP001497744">
    <property type="component" value="Unassembled WGS sequence"/>
</dbReference>
<sequence>MLVPLLFHQQPHLRRQLIRQIIPHHCDILLVVGQGRSDPLFMHVAAGDGVGDFRERRHDPAQDAPVEDHDLPCFDAVQPLPFKQLTLFVNLFLTLRGGDIVADHRLLRPRLRDFGQPDKYQVEHSRDQFAQLLRRDGPRKFPEGGLHVVED</sequence>
<organism evidence="1 2">
    <name type="scientific">Babesia caballi</name>
    <dbReference type="NCBI Taxonomy" id="5871"/>
    <lineage>
        <taxon>Eukaryota</taxon>
        <taxon>Sar</taxon>
        <taxon>Alveolata</taxon>
        <taxon>Apicomplexa</taxon>
        <taxon>Aconoidasida</taxon>
        <taxon>Piroplasmida</taxon>
        <taxon>Babesiidae</taxon>
        <taxon>Babesia</taxon>
    </lineage>
</organism>
<dbReference type="RefSeq" id="XP_067715615.1">
    <property type="nucleotide sequence ID" value="XM_067859514.1"/>
</dbReference>
<proteinExistence type="predicted"/>
<dbReference type="EMBL" id="BPLF01000002">
    <property type="protein sequence ID" value="GIX63546.1"/>
    <property type="molecule type" value="Genomic_DNA"/>
</dbReference>